<dbReference type="RefSeq" id="WP_282538394.1">
    <property type="nucleotide sequence ID" value="NZ_JASCIS010000038.1"/>
</dbReference>
<dbReference type="EMBL" id="JASCIS010000038">
    <property type="protein sequence ID" value="MDI3422540.1"/>
    <property type="molecule type" value="Genomic_DNA"/>
</dbReference>
<name>A0ABT6T4G9_9ACTN</name>
<keyword evidence="2" id="KW-1185">Reference proteome</keyword>
<dbReference type="Proteomes" id="UP001237105">
    <property type="component" value="Unassembled WGS sequence"/>
</dbReference>
<evidence type="ECO:0000313" key="1">
    <source>
        <dbReference type="EMBL" id="MDI3422540.1"/>
    </source>
</evidence>
<proteinExistence type="predicted"/>
<organism evidence="1 2">
    <name type="scientific">Streptomyces luteolus</name>
    <dbReference type="NCBI Taxonomy" id="3043615"/>
    <lineage>
        <taxon>Bacteria</taxon>
        <taxon>Bacillati</taxon>
        <taxon>Actinomycetota</taxon>
        <taxon>Actinomycetes</taxon>
        <taxon>Kitasatosporales</taxon>
        <taxon>Streptomycetaceae</taxon>
        <taxon>Streptomyces</taxon>
    </lineage>
</organism>
<reference evidence="1 2" key="1">
    <citation type="submission" date="2023-05" db="EMBL/GenBank/DDBJ databases">
        <title>Draft genome sequence of Streptomyces sp. B-S-A12 isolated from a cave soil in Thailand.</title>
        <authorList>
            <person name="Chamroensaksri N."/>
            <person name="Muangham S."/>
        </authorList>
    </citation>
    <scope>NUCLEOTIDE SEQUENCE [LARGE SCALE GENOMIC DNA]</scope>
    <source>
        <strain evidence="1 2">B-S-A12</strain>
    </source>
</reference>
<evidence type="ECO:0000313" key="2">
    <source>
        <dbReference type="Proteomes" id="UP001237105"/>
    </source>
</evidence>
<accession>A0ABT6T4G9</accession>
<protein>
    <submittedName>
        <fullName evidence="1">Uncharacterized protein</fullName>
    </submittedName>
</protein>
<gene>
    <name evidence="1" type="ORF">QIT00_29025</name>
</gene>
<comment type="caution">
    <text evidence="1">The sequence shown here is derived from an EMBL/GenBank/DDBJ whole genome shotgun (WGS) entry which is preliminary data.</text>
</comment>
<sequence>MPEGASLDEREDGSVAITGAKGEFLGGFNAPWAKTAQGGAVPTCYEVEGNTLVQEVDHRALPESVHPVVADPWLGRDLMYQPWVMQDPRGYVINVDPTYNLESWRPWVKWSRQAWPARCNP</sequence>